<name>A0A0F9GMC2_9ZZZZ</name>
<dbReference type="AlphaFoldDB" id="A0A0F9GMC2"/>
<reference evidence="1" key="1">
    <citation type="journal article" date="2015" name="Nature">
        <title>Complex archaea that bridge the gap between prokaryotes and eukaryotes.</title>
        <authorList>
            <person name="Spang A."/>
            <person name="Saw J.H."/>
            <person name="Jorgensen S.L."/>
            <person name="Zaremba-Niedzwiedzka K."/>
            <person name="Martijn J."/>
            <person name="Lind A.E."/>
            <person name="van Eijk R."/>
            <person name="Schleper C."/>
            <person name="Guy L."/>
            <person name="Ettema T.J."/>
        </authorList>
    </citation>
    <scope>NUCLEOTIDE SEQUENCE</scope>
</reference>
<proteinExistence type="predicted"/>
<organism evidence="1">
    <name type="scientific">marine sediment metagenome</name>
    <dbReference type="NCBI Taxonomy" id="412755"/>
    <lineage>
        <taxon>unclassified sequences</taxon>
        <taxon>metagenomes</taxon>
        <taxon>ecological metagenomes</taxon>
    </lineage>
</organism>
<comment type="caution">
    <text evidence="1">The sequence shown here is derived from an EMBL/GenBank/DDBJ whole genome shotgun (WGS) entry which is preliminary data.</text>
</comment>
<protein>
    <submittedName>
        <fullName evidence="1">Uncharacterized protein</fullName>
    </submittedName>
</protein>
<accession>A0A0F9GMC2</accession>
<gene>
    <name evidence="1" type="ORF">LCGC14_2103580</name>
</gene>
<evidence type="ECO:0000313" key="1">
    <source>
        <dbReference type="EMBL" id="KKL70570.1"/>
    </source>
</evidence>
<dbReference type="EMBL" id="LAZR01025859">
    <property type="protein sequence ID" value="KKL70570.1"/>
    <property type="molecule type" value="Genomic_DNA"/>
</dbReference>
<sequence>MPSVKLISAADKRVHCYRPQDWGSAFATDFWIYCHDGDLVAGGGDDLVNHGWISSGGVYLPNTGADFMSGSPAADIGTIGGYHMDTASDTLCSPYIFGDYMHQLVFQEIMGYTPTILTAEFYGRLSANADENGSGFGFWENGATSGFAVGDAMAVISSGGTNFELHSGAAEDAGSTDNTDLHLLKIKCTGTTAEWFIDGVSQGTIALQDNLWPVGFGVNTQAAGTNDPILCRAHVWYD</sequence>